<evidence type="ECO:0000313" key="2">
    <source>
        <dbReference type="EMBL" id="MDQ0351315.1"/>
    </source>
</evidence>
<proteinExistence type="predicted"/>
<evidence type="ECO:0000256" key="1">
    <source>
        <dbReference type="SAM" id="Phobius"/>
    </source>
</evidence>
<organism evidence="2 3">
    <name type="scientific">Alkalibacillus filiformis</name>
    <dbReference type="NCBI Taxonomy" id="200990"/>
    <lineage>
        <taxon>Bacteria</taxon>
        <taxon>Bacillati</taxon>
        <taxon>Bacillota</taxon>
        <taxon>Bacilli</taxon>
        <taxon>Bacillales</taxon>
        <taxon>Bacillaceae</taxon>
        <taxon>Alkalibacillus</taxon>
    </lineage>
</organism>
<keyword evidence="3" id="KW-1185">Reference proteome</keyword>
<sequence>MKQFFKEFLLEEEGQGMAEYALVLGVIAVGVVAVLATFGEQIMGVFNEVIDNFGEAPGAEDVETE</sequence>
<reference evidence="2 3" key="1">
    <citation type="submission" date="2023-07" db="EMBL/GenBank/DDBJ databases">
        <title>Genomic Encyclopedia of Type Strains, Phase IV (KMG-IV): sequencing the most valuable type-strain genomes for metagenomic binning, comparative biology and taxonomic classification.</title>
        <authorList>
            <person name="Goeker M."/>
        </authorList>
    </citation>
    <scope>NUCLEOTIDE SEQUENCE [LARGE SCALE GENOMIC DNA]</scope>
    <source>
        <strain evidence="2 3">DSM 15448</strain>
    </source>
</reference>
<keyword evidence="1" id="KW-0472">Membrane</keyword>
<keyword evidence="1" id="KW-0812">Transmembrane</keyword>
<keyword evidence="1" id="KW-1133">Transmembrane helix</keyword>
<accession>A0ABU0DSA1</accession>
<protein>
    <submittedName>
        <fullName evidence="2">Pilus assembly protein Flp/PilA</fullName>
    </submittedName>
</protein>
<name>A0ABU0DSA1_9BACI</name>
<dbReference type="RefSeq" id="WP_307066952.1">
    <property type="nucleotide sequence ID" value="NZ_JAUSUP010000002.1"/>
</dbReference>
<dbReference type="EMBL" id="JAUSUP010000002">
    <property type="protein sequence ID" value="MDQ0351315.1"/>
    <property type="molecule type" value="Genomic_DNA"/>
</dbReference>
<comment type="caution">
    <text evidence="2">The sequence shown here is derived from an EMBL/GenBank/DDBJ whole genome shotgun (WGS) entry which is preliminary data.</text>
</comment>
<gene>
    <name evidence="2" type="ORF">J2R98_001129</name>
</gene>
<dbReference type="Proteomes" id="UP001236723">
    <property type="component" value="Unassembled WGS sequence"/>
</dbReference>
<feature type="transmembrane region" description="Helical" evidence="1">
    <location>
        <begin position="20"/>
        <end position="38"/>
    </location>
</feature>
<evidence type="ECO:0000313" key="3">
    <source>
        <dbReference type="Proteomes" id="UP001236723"/>
    </source>
</evidence>